<sequence length="163" mass="18007">MPTKINAVLFVCMGNICRSPSAEAMFRAKAVEAGLDIEVDSAGTIAYHQGNPPDKRSVAAGIKRGLDFTGMKARQVELNDFSHFDLILAADKQNLHDLQRICPPQFQSKLALILDFCEFEAGIENYVEVPDPYYGEGDGFELVLDLLDNSCSQIVQRLQRGVL</sequence>
<keyword evidence="3" id="KW-0378">Hydrolase</keyword>
<evidence type="ECO:0000259" key="6">
    <source>
        <dbReference type="SMART" id="SM00226"/>
    </source>
</evidence>
<reference evidence="7" key="2">
    <citation type="submission" date="2022-11" db="EMBL/GenBank/DDBJ databases">
        <title>Prophages regulate Shewanella fidelis motility and biofilm formation: implications for gut colonization dynamics in Ciona robusta.</title>
        <authorList>
            <person name="Natarajan O."/>
            <person name="Gibboney S.L."/>
            <person name="Young M.N."/>
            <person name="Lim S.J."/>
            <person name="Pluta N."/>
            <person name="Atkinson C.G.F."/>
            <person name="Leigh B.A."/>
            <person name="Liberti A."/>
            <person name="Kees E."/>
            <person name="Breitbart M."/>
            <person name="Gralnick J."/>
            <person name="Dishaw L.J."/>
        </authorList>
    </citation>
    <scope>NUCLEOTIDE SEQUENCE</scope>
    <source>
        <strain evidence="7">3313</strain>
    </source>
</reference>
<dbReference type="GO" id="GO:0004725">
    <property type="term" value="F:protein tyrosine phosphatase activity"/>
    <property type="evidence" value="ECO:0007669"/>
    <property type="project" value="UniProtKB-EC"/>
</dbReference>
<dbReference type="InterPro" id="IPR017867">
    <property type="entry name" value="Tyr_phospatase_low_mol_wt"/>
</dbReference>
<evidence type="ECO:0000256" key="4">
    <source>
        <dbReference type="ARBA" id="ARBA00022912"/>
    </source>
</evidence>
<evidence type="ECO:0000256" key="2">
    <source>
        <dbReference type="ARBA" id="ARBA00013064"/>
    </source>
</evidence>
<dbReference type="EMBL" id="JAPMLD010000002">
    <property type="protein sequence ID" value="MDW4823392.1"/>
    <property type="molecule type" value="Genomic_DNA"/>
</dbReference>
<dbReference type="PANTHER" id="PTHR11717">
    <property type="entry name" value="LOW MOLECULAR WEIGHT PROTEIN TYROSINE PHOSPHATASE"/>
    <property type="match status" value="1"/>
</dbReference>
<dbReference type="InterPro" id="IPR036196">
    <property type="entry name" value="Ptyr_pPase_sf"/>
</dbReference>
<comment type="similarity">
    <text evidence="1">Belongs to the low molecular weight phosphotyrosine protein phosphatase family.</text>
</comment>
<evidence type="ECO:0000313" key="9">
    <source>
        <dbReference type="Proteomes" id="UP001259340"/>
    </source>
</evidence>
<comment type="caution">
    <text evidence="7">The sequence shown here is derived from an EMBL/GenBank/DDBJ whole genome shotgun (WGS) entry which is preliminary data.</text>
</comment>
<dbReference type="InterPro" id="IPR050438">
    <property type="entry name" value="LMW_PTPase"/>
</dbReference>
<dbReference type="AlphaFoldDB" id="A0AAW8NLU5"/>
<dbReference type="Proteomes" id="UP001271263">
    <property type="component" value="Unassembled WGS sequence"/>
</dbReference>
<feature type="domain" description="Phosphotyrosine protein phosphatase I" evidence="6">
    <location>
        <begin position="6"/>
        <end position="157"/>
    </location>
</feature>
<evidence type="ECO:0000256" key="3">
    <source>
        <dbReference type="ARBA" id="ARBA00022801"/>
    </source>
</evidence>
<protein>
    <recommendedName>
        <fullName evidence="2">protein-tyrosine-phosphatase</fullName>
        <ecNumber evidence="2">3.1.3.48</ecNumber>
    </recommendedName>
</protein>
<dbReference type="RefSeq" id="WP_310654881.1">
    <property type="nucleotide sequence ID" value="NZ_JAPMLA010000001.1"/>
</dbReference>
<dbReference type="EMBL" id="JAPMLE010000001">
    <property type="protein sequence ID" value="MDR8524173.1"/>
    <property type="molecule type" value="Genomic_DNA"/>
</dbReference>
<evidence type="ECO:0000256" key="1">
    <source>
        <dbReference type="ARBA" id="ARBA00011063"/>
    </source>
</evidence>
<dbReference type="PRINTS" id="PR00719">
    <property type="entry name" value="LMWPTPASE"/>
</dbReference>
<keyword evidence="4" id="KW-0904">Protein phosphatase</keyword>
<feature type="active site" description="Nucleophile" evidence="5">
    <location>
        <position position="12"/>
    </location>
</feature>
<dbReference type="PANTHER" id="PTHR11717:SF7">
    <property type="entry name" value="LOW MOLECULAR WEIGHT PHOSPHOTYROSINE PROTEIN PHOSPHATASE"/>
    <property type="match status" value="1"/>
</dbReference>
<dbReference type="Gene3D" id="3.40.50.2300">
    <property type="match status" value="1"/>
</dbReference>
<evidence type="ECO:0000256" key="5">
    <source>
        <dbReference type="PIRSR" id="PIRSR617867-1"/>
    </source>
</evidence>
<dbReference type="CDD" id="cd16343">
    <property type="entry name" value="LMWPTP"/>
    <property type="match status" value="1"/>
</dbReference>
<accession>A0AAW8NLU5</accession>
<dbReference type="Proteomes" id="UP001259340">
    <property type="component" value="Unassembled WGS sequence"/>
</dbReference>
<feature type="active site" evidence="5">
    <location>
        <position position="18"/>
    </location>
</feature>
<name>A0AAW8NLU5_9GAMM</name>
<reference evidence="8 10" key="1">
    <citation type="journal article" date="2022" name="bioRxiv">
        <title>Prophages regulate Shewanella fidelis 3313 motility and biofilm formation: implications for gut colonization dynamics in Ciona robusta.</title>
        <authorList>
            <person name="Natarajan O."/>
            <person name="Gibboney S.L."/>
            <person name="Young M.N."/>
            <person name="Lim S.J."/>
            <person name="Pluta N."/>
            <person name="Atkinson C.G."/>
            <person name="Leigh B.A."/>
            <person name="Liberti A."/>
            <person name="Kees E.D."/>
            <person name="Breitbart M."/>
            <person name="Gralnick J.A."/>
            <person name="Dishaw L.J."/>
        </authorList>
    </citation>
    <scope>NUCLEOTIDE SEQUENCE [LARGE SCALE GENOMIC DNA]</scope>
    <source>
        <strain evidence="8 10">JG4066</strain>
    </source>
</reference>
<proteinExistence type="inferred from homology"/>
<evidence type="ECO:0000313" key="10">
    <source>
        <dbReference type="Proteomes" id="UP001271263"/>
    </source>
</evidence>
<feature type="active site" description="Proton donor" evidence="5">
    <location>
        <position position="131"/>
    </location>
</feature>
<evidence type="ECO:0000313" key="8">
    <source>
        <dbReference type="EMBL" id="MDW4823392.1"/>
    </source>
</evidence>
<evidence type="ECO:0000313" key="7">
    <source>
        <dbReference type="EMBL" id="MDR8524173.1"/>
    </source>
</evidence>
<dbReference type="Pfam" id="PF01451">
    <property type="entry name" value="LMWPc"/>
    <property type="match status" value="1"/>
</dbReference>
<dbReference type="InterPro" id="IPR023485">
    <property type="entry name" value="Ptyr_pPase"/>
</dbReference>
<dbReference type="SMART" id="SM00226">
    <property type="entry name" value="LMWPc"/>
    <property type="match status" value="1"/>
</dbReference>
<dbReference type="EC" id="3.1.3.48" evidence="2"/>
<organism evidence="7 9">
    <name type="scientific">Shewanella fidelis</name>
    <dbReference type="NCBI Taxonomy" id="173509"/>
    <lineage>
        <taxon>Bacteria</taxon>
        <taxon>Pseudomonadati</taxon>
        <taxon>Pseudomonadota</taxon>
        <taxon>Gammaproteobacteria</taxon>
        <taxon>Alteromonadales</taxon>
        <taxon>Shewanellaceae</taxon>
        <taxon>Shewanella</taxon>
    </lineage>
</organism>
<keyword evidence="10" id="KW-1185">Reference proteome</keyword>
<gene>
    <name evidence="7" type="ORF">OS133_10930</name>
    <name evidence="8" type="ORF">OS134_04785</name>
</gene>
<dbReference type="SUPFAM" id="SSF52788">
    <property type="entry name" value="Phosphotyrosine protein phosphatases I"/>
    <property type="match status" value="1"/>
</dbReference>